<comment type="caution">
    <text evidence="1">The sequence shown here is derived from an EMBL/GenBank/DDBJ whole genome shotgun (WGS) entry which is preliminary data.</text>
</comment>
<reference evidence="1" key="2">
    <citation type="journal article" date="2024" name="Plant">
        <title>Genomic evolution and insights into agronomic trait innovations of Sesamum species.</title>
        <authorList>
            <person name="Miao H."/>
            <person name="Wang L."/>
            <person name="Qu L."/>
            <person name="Liu H."/>
            <person name="Sun Y."/>
            <person name="Le M."/>
            <person name="Wang Q."/>
            <person name="Wei S."/>
            <person name="Zheng Y."/>
            <person name="Lin W."/>
            <person name="Duan Y."/>
            <person name="Cao H."/>
            <person name="Xiong S."/>
            <person name="Wang X."/>
            <person name="Wei L."/>
            <person name="Li C."/>
            <person name="Ma Q."/>
            <person name="Ju M."/>
            <person name="Zhao R."/>
            <person name="Li G."/>
            <person name="Mu C."/>
            <person name="Tian Q."/>
            <person name="Mei H."/>
            <person name="Zhang T."/>
            <person name="Gao T."/>
            <person name="Zhang H."/>
        </authorList>
    </citation>
    <scope>NUCLEOTIDE SEQUENCE</scope>
    <source>
        <strain evidence="1">G02</strain>
    </source>
</reference>
<dbReference type="AlphaFoldDB" id="A0AAW2UME3"/>
<organism evidence="1">
    <name type="scientific">Sesamum radiatum</name>
    <name type="common">Black benniseed</name>
    <dbReference type="NCBI Taxonomy" id="300843"/>
    <lineage>
        <taxon>Eukaryota</taxon>
        <taxon>Viridiplantae</taxon>
        <taxon>Streptophyta</taxon>
        <taxon>Embryophyta</taxon>
        <taxon>Tracheophyta</taxon>
        <taxon>Spermatophyta</taxon>
        <taxon>Magnoliopsida</taxon>
        <taxon>eudicotyledons</taxon>
        <taxon>Gunneridae</taxon>
        <taxon>Pentapetalae</taxon>
        <taxon>asterids</taxon>
        <taxon>lamiids</taxon>
        <taxon>Lamiales</taxon>
        <taxon>Pedaliaceae</taxon>
        <taxon>Sesamum</taxon>
    </lineage>
</organism>
<accession>A0AAW2UME3</accession>
<protein>
    <submittedName>
        <fullName evidence="1">Uncharacterized protein</fullName>
    </submittedName>
</protein>
<evidence type="ECO:0000313" key="1">
    <source>
        <dbReference type="EMBL" id="KAL0418184.1"/>
    </source>
</evidence>
<dbReference type="EMBL" id="JACGWJ010000005">
    <property type="protein sequence ID" value="KAL0418184.1"/>
    <property type="molecule type" value="Genomic_DNA"/>
</dbReference>
<sequence>MRARTEAEETERKNRKVEALGRRLLEVRAAERAGFWYTANFDGFDALAVCCCCPPPRSITGFPWSWLIGDKVPVRALEFEILPLTRFWSSCR</sequence>
<gene>
    <name evidence="1" type="ORF">Sradi_1231900</name>
</gene>
<reference evidence="1" key="1">
    <citation type="submission" date="2020-06" db="EMBL/GenBank/DDBJ databases">
        <authorList>
            <person name="Li T."/>
            <person name="Hu X."/>
            <person name="Zhang T."/>
            <person name="Song X."/>
            <person name="Zhang H."/>
            <person name="Dai N."/>
            <person name="Sheng W."/>
            <person name="Hou X."/>
            <person name="Wei L."/>
        </authorList>
    </citation>
    <scope>NUCLEOTIDE SEQUENCE</scope>
    <source>
        <strain evidence="1">G02</strain>
        <tissue evidence="1">Leaf</tissue>
    </source>
</reference>
<name>A0AAW2UME3_SESRA</name>
<proteinExistence type="predicted"/>